<dbReference type="EMBL" id="CAEZSR010000161">
    <property type="protein sequence ID" value="CAB4582062.1"/>
    <property type="molecule type" value="Genomic_DNA"/>
</dbReference>
<keyword evidence="3" id="KW-0694">RNA-binding</keyword>
<dbReference type="PANTHER" id="PTHR11078">
    <property type="entry name" value="N UTILIZATION SUBSTANCE PROTEIN B-RELATED"/>
    <property type="match status" value="1"/>
</dbReference>
<dbReference type="PANTHER" id="PTHR11078:SF3">
    <property type="entry name" value="ANTITERMINATION NUSB DOMAIN-CONTAINING PROTEIN"/>
    <property type="match status" value="1"/>
</dbReference>
<dbReference type="SUPFAM" id="SSF48013">
    <property type="entry name" value="NusB-like"/>
    <property type="match status" value="1"/>
</dbReference>
<dbReference type="GO" id="GO:0003723">
    <property type="term" value="F:RNA binding"/>
    <property type="evidence" value="ECO:0007669"/>
    <property type="project" value="UniProtKB-KW"/>
</dbReference>
<name>A0A6J6EZR6_9ZZZZ</name>
<evidence type="ECO:0000259" key="7">
    <source>
        <dbReference type="Pfam" id="PF01029"/>
    </source>
</evidence>
<evidence type="ECO:0000256" key="1">
    <source>
        <dbReference type="ARBA" id="ARBA00005952"/>
    </source>
</evidence>
<dbReference type="HAMAP" id="MF_00073">
    <property type="entry name" value="NusB"/>
    <property type="match status" value="1"/>
</dbReference>
<dbReference type="InterPro" id="IPR011605">
    <property type="entry name" value="NusB_fam"/>
</dbReference>
<keyword evidence="4" id="KW-0805">Transcription regulation</keyword>
<protein>
    <submittedName>
        <fullName evidence="8">Unannotated protein</fullName>
    </submittedName>
</protein>
<dbReference type="GO" id="GO:0006353">
    <property type="term" value="P:DNA-templated transcription termination"/>
    <property type="evidence" value="ECO:0007669"/>
    <property type="project" value="InterPro"/>
</dbReference>
<organism evidence="8">
    <name type="scientific">freshwater metagenome</name>
    <dbReference type="NCBI Taxonomy" id="449393"/>
    <lineage>
        <taxon>unclassified sequences</taxon>
        <taxon>metagenomes</taxon>
        <taxon>ecological metagenomes</taxon>
    </lineage>
</organism>
<dbReference type="AlphaFoldDB" id="A0A6J6EZR6"/>
<evidence type="ECO:0000256" key="3">
    <source>
        <dbReference type="ARBA" id="ARBA00022884"/>
    </source>
</evidence>
<dbReference type="Pfam" id="PF01029">
    <property type="entry name" value="NusB"/>
    <property type="match status" value="1"/>
</dbReference>
<dbReference type="GO" id="GO:0031564">
    <property type="term" value="P:transcription antitermination"/>
    <property type="evidence" value="ECO:0007669"/>
    <property type="project" value="UniProtKB-KW"/>
</dbReference>
<proteinExistence type="inferred from homology"/>
<dbReference type="InterPro" id="IPR006027">
    <property type="entry name" value="NusB_RsmB_TIM44"/>
</dbReference>
<gene>
    <name evidence="8" type="ORF">UFOPK1493_03157</name>
</gene>
<feature type="region of interest" description="Disordered" evidence="6">
    <location>
        <begin position="1"/>
        <end position="22"/>
    </location>
</feature>
<dbReference type="GO" id="GO:0005829">
    <property type="term" value="C:cytosol"/>
    <property type="evidence" value="ECO:0007669"/>
    <property type="project" value="TreeGrafter"/>
</dbReference>
<dbReference type="InterPro" id="IPR035926">
    <property type="entry name" value="NusB-like_sf"/>
</dbReference>
<keyword evidence="2" id="KW-0889">Transcription antitermination</keyword>
<feature type="domain" description="NusB/RsmB/TIM44" evidence="7">
    <location>
        <begin position="24"/>
        <end position="141"/>
    </location>
</feature>
<dbReference type="NCBIfam" id="TIGR01951">
    <property type="entry name" value="nusB"/>
    <property type="match status" value="1"/>
</dbReference>
<evidence type="ECO:0000256" key="6">
    <source>
        <dbReference type="SAM" id="MobiDB-lite"/>
    </source>
</evidence>
<reference evidence="8" key="1">
    <citation type="submission" date="2020-05" db="EMBL/GenBank/DDBJ databases">
        <authorList>
            <person name="Chiriac C."/>
            <person name="Salcher M."/>
            <person name="Ghai R."/>
            <person name="Kavagutti S V."/>
        </authorList>
    </citation>
    <scope>NUCLEOTIDE SEQUENCE</scope>
</reference>
<evidence type="ECO:0000256" key="2">
    <source>
        <dbReference type="ARBA" id="ARBA00022814"/>
    </source>
</evidence>
<sequence length="160" mass="17364">MSPAGRRRPRPTEFDGLEGDERSEARERALLLLYEAASKGISPAETIDAQVVRPDELTRELVLGVAEHRDRIDAEIAAHAKGWTLARMPLIDVTVMRIAAFELLGRPDVPVAVVLDEAVELAKRFSTDDSGRFVNGVLSALVPVLRRPAPPAEPHGSADG</sequence>
<accession>A0A6J6EZR6</accession>
<evidence type="ECO:0000256" key="5">
    <source>
        <dbReference type="ARBA" id="ARBA00023163"/>
    </source>
</evidence>
<comment type="similarity">
    <text evidence="1">Belongs to the NusB family.</text>
</comment>
<evidence type="ECO:0000313" key="8">
    <source>
        <dbReference type="EMBL" id="CAB4582062.1"/>
    </source>
</evidence>
<evidence type="ECO:0000256" key="4">
    <source>
        <dbReference type="ARBA" id="ARBA00023015"/>
    </source>
</evidence>
<keyword evidence="5" id="KW-0804">Transcription</keyword>
<dbReference type="Gene3D" id="1.10.940.10">
    <property type="entry name" value="NusB-like"/>
    <property type="match status" value="1"/>
</dbReference>